<dbReference type="Gene3D" id="3.40.1620.10">
    <property type="entry name" value="YefM-like domain"/>
    <property type="match status" value="1"/>
</dbReference>
<organism evidence="3 4">
    <name type="scientific">Novosphingobium chloroacetimidivorans</name>
    <dbReference type="NCBI Taxonomy" id="1428314"/>
    <lineage>
        <taxon>Bacteria</taxon>
        <taxon>Pseudomonadati</taxon>
        <taxon>Pseudomonadota</taxon>
        <taxon>Alphaproteobacteria</taxon>
        <taxon>Sphingomonadales</taxon>
        <taxon>Sphingomonadaceae</taxon>
        <taxon>Novosphingobium</taxon>
    </lineage>
</organism>
<dbReference type="Gene3D" id="6.10.250.330">
    <property type="match status" value="1"/>
</dbReference>
<dbReference type="EMBL" id="JACHLR010000013">
    <property type="protein sequence ID" value="MBB4859703.1"/>
    <property type="molecule type" value="Genomic_DNA"/>
</dbReference>
<evidence type="ECO:0000256" key="1">
    <source>
        <dbReference type="ARBA" id="ARBA00009981"/>
    </source>
</evidence>
<comment type="function">
    <text evidence="2">Antitoxin component of a type II toxin-antitoxin (TA) system.</text>
</comment>
<sequence>MQVLPISEARANLKAVVDHVIEDSEPVILSRQGGKAVVLVSLDDWNSIEETLHLMSTPANATRLRKAIRDLEAGGGEEHDLLQP</sequence>
<dbReference type="RefSeq" id="WP_184247083.1">
    <property type="nucleotide sequence ID" value="NZ_JACHLR010000013.1"/>
</dbReference>
<dbReference type="SUPFAM" id="SSF143120">
    <property type="entry name" value="YefM-like"/>
    <property type="match status" value="1"/>
</dbReference>
<dbReference type="InterPro" id="IPR051405">
    <property type="entry name" value="phD/YefM_antitoxin"/>
</dbReference>
<accession>A0A7W7NWL4</accession>
<dbReference type="NCBIfam" id="TIGR01552">
    <property type="entry name" value="phd_fam"/>
    <property type="match status" value="1"/>
</dbReference>
<keyword evidence="4" id="KW-1185">Reference proteome</keyword>
<dbReference type="InterPro" id="IPR036165">
    <property type="entry name" value="YefM-like_sf"/>
</dbReference>
<evidence type="ECO:0000256" key="2">
    <source>
        <dbReference type="RuleBase" id="RU362080"/>
    </source>
</evidence>
<name>A0A7W7NWL4_9SPHN</name>
<evidence type="ECO:0000313" key="3">
    <source>
        <dbReference type="EMBL" id="MBB4859703.1"/>
    </source>
</evidence>
<dbReference type="Proteomes" id="UP000555448">
    <property type="component" value="Unassembled WGS sequence"/>
</dbReference>
<comment type="caution">
    <text evidence="3">The sequence shown here is derived from an EMBL/GenBank/DDBJ whole genome shotgun (WGS) entry which is preliminary data.</text>
</comment>
<gene>
    <name evidence="3" type="ORF">HNO88_003032</name>
</gene>
<dbReference type="AlphaFoldDB" id="A0A7W7NWL4"/>
<protein>
    <recommendedName>
        <fullName evidence="2">Antitoxin</fullName>
    </recommendedName>
</protein>
<proteinExistence type="inferred from homology"/>
<dbReference type="PANTHER" id="PTHR33713:SF6">
    <property type="entry name" value="ANTITOXIN YEFM"/>
    <property type="match status" value="1"/>
</dbReference>
<evidence type="ECO:0000313" key="4">
    <source>
        <dbReference type="Proteomes" id="UP000555448"/>
    </source>
</evidence>
<dbReference type="Pfam" id="PF02604">
    <property type="entry name" value="PhdYeFM_antitox"/>
    <property type="match status" value="1"/>
</dbReference>
<comment type="similarity">
    <text evidence="1 2">Belongs to the phD/YefM antitoxin family.</text>
</comment>
<reference evidence="3 4" key="1">
    <citation type="submission" date="2020-08" db="EMBL/GenBank/DDBJ databases">
        <title>Functional genomics of gut bacteria from endangered species of beetles.</title>
        <authorList>
            <person name="Carlos-Shanley C."/>
        </authorList>
    </citation>
    <scope>NUCLEOTIDE SEQUENCE [LARGE SCALE GENOMIC DNA]</scope>
    <source>
        <strain evidence="3 4">S00245</strain>
    </source>
</reference>
<dbReference type="PANTHER" id="PTHR33713">
    <property type="entry name" value="ANTITOXIN YAFN-RELATED"/>
    <property type="match status" value="1"/>
</dbReference>
<dbReference type="InterPro" id="IPR006442">
    <property type="entry name" value="Antitoxin_Phd/YefM"/>
</dbReference>